<feature type="compositionally biased region" description="Basic and acidic residues" evidence="1">
    <location>
        <begin position="51"/>
        <end position="70"/>
    </location>
</feature>
<keyword evidence="3" id="KW-1185">Reference proteome</keyword>
<dbReference type="EMBL" id="VSRR010008876">
    <property type="protein sequence ID" value="MPC49447.1"/>
    <property type="molecule type" value="Genomic_DNA"/>
</dbReference>
<feature type="region of interest" description="Disordered" evidence="1">
    <location>
        <begin position="28"/>
        <end position="120"/>
    </location>
</feature>
<sequence>MDSAEITLSPLKLSGVLTNCGIEKLTRGVSAGVASARASPSPGEAAGRKKNGSENEGRTGSEPEREGERIVKRKKTSRRKGRKMAGPADLPCVSPHTYGSHQREITPADSPHTPICRDRP</sequence>
<organism evidence="2 3">
    <name type="scientific">Portunus trituberculatus</name>
    <name type="common">Swimming crab</name>
    <name type="synonym">Neptunus trituberculatus</name>
    <dbReference type="NCBI Taxonomy" id="210409"/>
    <lineage>
        <taxon>Eukaryota</taxon>
        <taxon>Metazoa</taxon>
        <taxon>Ecdysozoa</taxon>
        <taxon>Arthropoda</taxon>
        <taxon>Crustacea</taxon>
        <taxon>Multicrustacea</taxon>
        <taxon>Malacostraca</taxon>
        <taxon>Eumalacostraca</taxon>
        <taxon>Eucarida</taxon>
        <taxon>Decapoda</taxon>
        <taxon>Pleocyemata</taxon>
        <taxon>Brachyura</taxon>
        <taxon>Eubrachyura</taxon>
        <taxon>Portunoidea</taxon>
        <taxon>Portunidae</taxon>
        <taxon>Portuninae</taxon>
        <taxon>Portunus</taxon>
    </lineage>
</organism>
<proteinExistence type="predicted"/>
<gene>
    <name evidence="2" type="ORF">E2C01_043249</name>
</gene>
<evidence type="ECO:0000313" key="2">
    <source>
        <dbReference type="EMBL" id="MPC49447.1"/>
    </source>
</evidence>
<name>A0A5B7FVL0_PORTR</name>
<accession>A0A5B7FVL0</accession>
<feature type="compositionally biased region" description="Basic residues" evidence="1">
    <location>
        <begin position="71"/>
        <end position="83"/>
    </location>
</feature>
<reference evidence="2 3" key="1">
    <citation type="submission" date="2019-05" db="EMBL/GenBank/DDBJ databases">
        <title>Another draft genome of Portunus trituberculatus and its Hox gene families provides insights of decapod evolution.</title>
        <authorList>
            <person name="Jeong J.-H."/>
            <person name="Song I."/>
            <person name="Kim S."/>
            <person name="Choi T."/>
            <person name="Kim D."/>
            <person name="Ryu S."/>
            <person name="Kim W."/>
        </authorList>
    </citation>
    <scope>NUCLEOTIDE SEQUENCE [LARGE SCALE GENOMIC DNA]</scope>
    <source>
        <tissue evidence="2">Muscle</tissue>
    </source>
</reference>
<feature type="compositionally biased region" description="Low complexity" evidence="1">
    <location>
        <begin position="28"/>
        <end position="42"/>
    </location>
</feature>
<protein>
    <submittedName>
        <fullName evidence="2">Uncharacterized protein</fullName>
    </submittedName>
</protein>
<evidence type="ECO:0000313" key="3">
    <source>
        <dbReference type="Proteomes" id="UP000324222"/>
    </source>
</evidence>
<dbReference type="AlphaFoldDB" id="A0A5B7FVL0"/>
<evidence type="ECO:0000256" key="1">
    <source>
        <dbReference type="SAM" id="MobiDB-lite"/>
    </source>
</evidence>
<dbReference type="Proteomes" id="UP000324222">
    <property type="component" value="Unassembled WGS sequence"/>
</dbReference>
<comment type="caution">
    <text evidence="2">The sequence shown here is derived from an EMBL/GenBank/DDBJ whole genome shotgun (WGS) entry which is preliminary data.</text>
</comment>